<proteinExistence type="predicted"/>
<evidence type="ECO:0008006" key="4">
    <source>
        <dbReference type="Google" id="ProtNLM"/>
    </source>
</evidence>
<feature type="transmembrane region" description="Helical" evidence="1">
    <location>
        <begin position="183"/>
        <end position="212"/>
    </location>
</feature>
<comment type="caution">
    <text evidence="2">The sequence shown here is derived from an EMBL/GenBank/DDBJ whole genome shotgun (WGS) entry which is preliminary data.</text>
</comment>
<evidence type="ECO:0000256" key="1">
    <source>
        <dbReference type="SAM" id="Phobius"/>
    </source>
</evidence>
<keyword evidence="1" id="KW-1133">Transmembrane helix</keyword>
<feature type="transmembrane region" description="Helical" evidence="1">
    <location>
        <begin position="110"/>
        <end position="128"/>
    </location>
</feature>
<reference evidence="2 3" key="1">
    <citation type="submission" date="2023-08" db="EMBL/GenBank/DDBJ databases">
        <title>The draft genome sequence of Paracraurococcus sp. LOR1-02.</title>
        <authorList>
            <person name="Kingkaew E."/>
            <person name="Tanasupawat S."/>
        </authorList>
    </citation>
    <scope>NUCLEOTIDE SEQUENCE [LARGE SCALE GENOMIC DNA]</scope>
    <source>
        <strain evidence="2 3">LOR1-02</strain>
    </source>
</reference>
<protein>
    <recommendedName>
        <fullName evidence="4">Glycosyltransferase RgtA/B/C/D-like domain-containing protein</fullName>
    </recommendedName>
</protein>
<feature type="transmembrane region" description="Helical" evidence="1">
    <location>
        <begin position="233"/>
        <end position="252"/>
    </location>
</feature>
<keyword evidence="1" id="KW-0812">Transmembrane</keyword>
<feature type="transmembrane region" description="Helical" evidence="1">
    <location>
        <begin position="62"/>
        <end position="82"/>
    </location>
</feature>
<sequence length="573" mass="61353">MSTALSGVPRQDRARDLSGWAPPLGGAGRLALILLVGAVAFLPFLLVGRFPSQDGPAHVQTASSFALLQAGQAPVSALFMVVNDPGPTNNLAPWLLSRLLEWLPPARAEWALALAEVALLLAAVLFGLRQMRGRLADAALGVLLCAPVLLYMGSHSLVLAMAFGFAALAFAARHLETGRAAEALGFLAASVLACAGNIQAAIPILAAVLGGLGGSLAWRRLRGGRLRPARTEISLALATLPLIGLVLVYKLVLGGAEFGVPLWWPQRAASALLLRGDVAWFWYSDWMLLGLLACTLWALAAWWLLRGAEAVTPASPAPWALWGGFSIAVLSMLAPTETALVPQIPMRLTPFAHYLVFLWFCGAPLPLPARRAVIGLAAAAGIGLTVTRSLGHVELAGRLAELDWAERQVPDGAVMEALRMTFLGGPFDQLPGQQIHGFRLRFGSLIHTGYGFVGRDVANLSDYQLMSDWHFFRLRPAPAVEALPGIGQADEILRAGGIPGGFAGHRAELRAATGRDIDYVLFMTQGMDVPERAKTWPPLADVLRDLEAGYERLARSAPTGLVEVWRRRDLPMR</sequence>
<dbReference type="Proteomes" id="UP001243009">
    <property type="component" value="Unassembled WGS sequence"/>
</dbReference>
<evidence type="ECO:0000313" key="3">
    <source>
        <dbReference type="Proteomes" id="UP001243009"/>
    </source>
</evidence>
<feature type="transmembrane region" description="Helical" evidence="1">
    <location>
        <begin position="317"/>
        <end position="336"/>
    </location>
</feature>
<dbReference type="EMBL" id="JAUTWS010000005">
    <property type="protein sequence ID" value="MDO9708013.1"/>
    <property type="molecule type" value="Genomic_DNA"/>
</dbReference>
<feature type="transmembrane region" description="Helical" evidence="1">
    <location>
        <begin position="140"/>
        <end position="171"/>
    </location>
</feature>
<evidence type="ECO:0000313" key="2">
    <source>
        <dbReference type="EMBL" id="MDO9708013.1"/>
    </source>
</evidence>
<organism evidence="2 3">
    <name type="scientific">Paracraurococcus lichenis</name>
    <dbReference type="NCBI Taxonomy" id="3064888"/>
    <lineage>
        <taxon>Bacteria</taxon>
        <taxon>Pseudomonadati</taxon>
        <taxon>Pseudomonadota</taxon>
        <taxon>Alphaproteobacteria</taxon>
        <taxon>Acetobacterales</taxon>
        <taxon>Roseomonadaceae</taxon>
        <taxon>Paracraurococcus</taxon>
    </lineage>
</organism>
<feature type="transmembrane region" description="Helical" evidence="1">
    <location>
        <begin position="30"/>
        <end position="50"/>
    </location>
</feature>
<dbReference type="RefSeq" id="WP_305102884.1">
    <property type="nucleotide sequence ID" value="NZ_JAUTWS010000005.1"/>
</dbReference>
<keyword evidence="1" id="KW-0472">Membrane</keyword>
<name>A0ABT9DVU8_9PROT</name>
<gene>
    <name evidence="2" type="ORF">Q7A36_06650</name>
</gene>
<keyword evidence="3" id="KW-1185">Reference proteome</keyword>
<accession>A0ABT9DVU8</accession>
<feature type="transmembrane region" description="Helical" evidence="1">
    <location>
        <begin position="286"/>
        <end position="305"/>
    </location>
</feature>